<organism evidence="2 3">
    <name type="scientific">Rubroshorea leprosula</name>
    <dbReference type="NCBI Taxonomy" id="152421"/>
    <lineage>
        <taxon>Eukaryota</taxon>
        <taxon>Viridiplantae</taxon>
        <taxon>Streptophyta</taxon>
        <taxon>Embryophyta</taxon>
        <taxon>Tracheophyta</taxon>
        <taxon>Spermatophyta</taxon>
        <taxon>Magnoliopsida</taxon>
        <taxon>eudicotyledons</taxon>
        <taxon>Gunneridae</taxon>
        <taxon>Pentapetalae</taxon>
        <taxon>rosids</taxon>
        <taxon>malvids</taxon>
        <taxon>Malvales</taxon>
        <taxon>Dipterocarpaceae</taxon>
        <taxon>Rubroshorea</taxon>
    </lineage>
</organism>
<reference evidence="2 3" key="1">
    <citation type="journal article" date="2021" name="Commun. Biol.">
        <title>The genome of Shorea leprosula (Dipterocarpaceae) highlights the ecological relevance of drought in aseasonal tropical rainforests.</title>
        <authorList>
            <person name="Ng K.K.S."/>
            <person name="Kobayashi M.J."/>
            <person name="Fawcett J.A."/>
            <person name="Hatakeyama M."/>
            <person name="Paape T."/>
            <person name="Ng C.H."/>
            <person name="Ang C.C."/>
            <person name="Tnah L.H."/>
            <person name="Lee C.T."/>
            <person name="Nishiyama T."/>
            <person name="Sese J."/>
            <person name="O'Brien M.J."/>
            <person name="Copetti D."/>
            <person name="Mohd Noor M.I."/>
            <person name="Ong R.C."/>
            <person name="Putra M."/>
            <person name="Sireger I.Z."/>
            <person name="Indrioko S."/>
            <person name="Kosugi Y."/>
            <person name="Izuno A."/>
            <person name="Isagi Y."/>
            <person name="Lee S.L."/>
            <person name="Shimizu K.K."/>
        </authorList>
    </citation>
    <scope>NUCLEOTIDE SEQUENCE [LARGE SCALE GENOMIC DNA]</scope>
    <source>
        <strain evidence="2">214</strain>
    </source>
</reference>
<feature type="compositionally biased region" description="Gly residues" evidence="1">
    <location>
        <begin position="12"/>
        <end position="25"/>
    </location>
</feature>
<sequence>MLPANTGESGKGHGANGWQKSGGPGNEPDSGLVLLLLQRKLPWLMMRLQGDSMDLMLTSISLTFNPTHILILRTDSHGFLQRISSPCFLLVVKSKKSQRQIENLTTKEKDVDILSEEMLQREKPQIHLNEFLQQLAIVREEKQSQTGGIGGIPTQKLSESVMDSNVSNFEELVAFREKSFNWDAPIEMNGIGADHQGADASFHVHDILEELMWPTSIWNF</sequence>
<feature type="region of interest" description="Disordered" evidence="1">
    <location>
        <begin position="1"/>
        <end position="25"/>
    </location>
</feature>
<gene>
    <name evidence="2" type="ORF">SLEP1_g57129</name>
</gene>
<keyword evidence="3" id="KW-1185">Reference proteome</keyword>
<evidence type="ECO:0000313" key="2">
    <source>
        <dbReference type="EMBL" id="GKV50426.1"/>
    </source>
</evidence>
<protein>
    <submittedName>
        <fullName evidence="2">Uncharacterized protein</fullName>
    </submittedName>
</protein>
<evidence type="ECO:0000313" key="3">
    <source>
        <dbReference type="Proteomes" id="UP001054252"/>
    </source>
</evidence>
<accession>A0AAV5MNV2</accession>
<dbReference type="EMBL" id="BPVZ01000365">
    <property type="protein sequence ID" value="GKV50426.1"/>
    <property type="molecule type" value="Genomic_DNA"/>
</dbReference>
<evidence type="ECO:0000256" key="1">
    <source>
        <dbReference type="SAM" id="MobiDB-lite"/>
    </source>
</evidence>
<proteinExistence type="predicted"/>
<dbReference type="AlphaFoldDB" id="A0AAV5MNV2"/>
<comment type="caution">
    <text evidence="2">The sequence shown here is derived from an EMBL/GenBank/DDBJ whole genome shotgun (WGS) entry which is preliminary data.</text>
</comment>
<name>A0AAV5MNV2_9ROSI</name>
<dbReference type="Proteomes" id="UP001054252">
    <property type="component" value="Unassembled WGS sequence"/>
</dbReference>